<dbReference type="AlphaFoldDB" id="A0A1A9ZJZ4"/>
<evidence type="ECO:0000256" key="1">
    <source>
        <dbReference type="SAM" id="Phobius"/>
    </source>
</evidence>
<sequence length="251" mass="29300">MSNGFVLQFYRHLNYSTSSAVVQNKFKVSFNKSYHRKAPKILLKWTVTRQGNRTEETSVCWILLLKIQFAIYIFENDVAILGLSLYLQYWEINKSNRKILDGFRLQFSTYTGRKNPAHSYFWRNPGNNLSYELLSTTRRFLRDILAHGSIMWRLGILSGYGCLILLYVQAHLRLYCVIIADDAVAAIDNDDVGDGDGVCDLWCFLFNDDEVHFVLLFNVMAWQQHKFACQHLDHTILSEQQCDQRNPVYFA</sequence>
<keyword evidence="1" id="KW-0812">Transmembrane</keyword>
<dbReference type="EnsemblMetazoa" id="GPAI017232-RA">
    <property type="protein sequence ID" value="GPAI017232-PA"/>
    <property type="gene ID" value="GPAI017232"/>
</dbReference>
<keyword evidence="1" id="KW-1133">Transmembrane helix</keyword>
<organism evidence="2 3">
    <name type="scientific">Glossina pallidipes</name>
    <name type="common">Tsetse fly</name>
    <dbReference type="NCBI Taxonomy" id="7398"/>
    <lineage>
        <taxon>Eukaryota</taxon>
        <taxon>Metazoa</taxon>
        <taxon>Ecdysozoa</taxon>
        <taxon>Arthropoda</taxon>
        <taxon>Hexapoda</taxon>
        <taxon>Insecta</taxon>
        <taxon>Pterygota</taxon>
        <taxon>Neoptera</taxon>
        <taxon>Endopterygota</taxon>
        <taxon>Diptera</taxon>
        <taxon>Brachycera</taxon>
        <taxon>Muscomorpha</taxon>
        <taxon>Hippoboscoidea</taxon>
        <taxon>Glossinidae</taxon>
        <taxon>Glossina</taxon>
    </lineage>
</organism>
<evidence type="ECO:0000313" key="2">
    <source>
        <dbReference type="EnsemblMetazoa" id="GPAI017232-PA"/>
    </source>
</evidence>
<reference evidence="2" key="2">
    <citation type="submission" date="2020-05" db="UniProtKB">
        <authorList>
            <consortium name="EnsemblMetazoa"/>
        </authorList>
    </citation>
    <scope>IDENTIFICATION</scope>
    <source>
        <strain evidence="2">IAEA</strain>
    </source>
</reference>
<accession>A0A1A9ZJZ4</accession>
<keyword evidence="1" id="KW-0472">Membrane</keyword>
<keyword evidence="3" id="KW-1185">Reference proteome</keyword>
<name>A0A1A9ZJZ4_GLOPL</name>
<dbReference type="VEuPathDB" id="VectorBase:GPAI017232"/>
<feature type="transmembrane region" description="Helical" evidence="1">
    <location>
        <begin position="150"/>
        <end position="168"/>
    </location>
</feature>
<evidence type="ECO:0000313" key="3">
    <source>
        <dbReference type="Proteomes" id="UP000092445"/>
    </source>
</evidence>
<proteinExistence type="predicted"/>
<protein>
    <submittedName>
        <fullName evidence="2">Uncharacterized protein</fullName>
    </submittedName>
</protein>
<reference evidence="3" key="1">
    <citation type="submission" date="2014-03" db="EMBL/GenBank/DDBJ databases">
        <authorList>
            <person name="Aksoy S."/>
            <person name="Warren W."/>
            <person name="Wilson R.K."/>
        </authorList>
    </citation>
    <scope>NUCLEOTIDE SEQUENCE [LARGE SCALE GENOMIC DNA]</scope>
    <source>
        <strain evidence="3">IAEA</strain>
    </source>
</reference>
<dbReference type="Proteomes" id="UP000092445">
    <property type="component" value="Unassembled WGS sequence"/>
</dbReference>